<dbReference type="Gene3D" id="4.10.830.40">
    <property type="match status" value="1"/>
</dbReference>
<evidence type="ECO:0000313" key="4">
    <source>
        <dbReference type="Proteomes" id="UP001634394"/>
    </source>
</evidence>
<evidence type="ECO:0000256" key="1">
    <source>
        <dbReference type="SAM" id="MobiDB-lite"/>
    </source>
</evidence>
<dbReference type="EMBL" id="JBJQND010000016">
    <property type="protein sequence ID" value="KAL3848024.1"/>
    <property type="molecule type" value="Genomic_DNA"/>
</dbReference>
<evidence type="ECO:0000259" key="2">
    <source>
        <dbReference type="PROSITE" id="PS50053"/>
    </source>
</evidence>
<protein>
    <recommendedName>
        <fullName evidence="2">Ubiquitin-like domain-containing protein</fullName>
    </recommendedName>
</protein>
<dbReference type="PANTHER" id="PTHR25462">
    <property type="entry name" value="BONUS, ISOFORM C-RELATED"/>
    <property type="match status" value="1"/>
</dbReference>
<dbReference type="CDD" id="cd19757">
    <property type="entry name" value="Bbox1"/>
    <property type="match status" value="1"/>
</dbReference>
<feature type="domain" description="Ubiquitin-like" evidence="2">
    <location>
        <begin position="267"/>
        <end position="337"/>
    </location>
</feature>
<dbReference type="AlphaFoldDB" id="A0ABD3UES1"/>
<evidence type="ECO:0000313" key="3">
    <source>
        <dbReference type="EMBL" id="KAL3848024.1"/>
    </source>
</evidence>
<dbReference type="Proteomes" id="UP001634394">
    <property type="component" value="Unassembled WGS sequence"/>
</dbReference>
<keyword evidence="4" id="KW-1185">Reference proteome</keyword>
<accession>A0ABD3UES1</accession>
<feature type="region of interest" description="Disordered" evidence="1">
    <location>
        <begin position="410"/>
        <end position="430"/>
    </location>
</feature>
<gene>
    <name evidence="3" type="ORF">ACJMK2_018908</name>
</gene>
<dbReference type="SUPFAM" id="SSF57845">
    <property type="entry name" value="B-box zinc-binding domain"/>
    <property type="match status" value="1"/>
</dbReference>
<dbReference type="InterPro" id="IPR029071">
    <property type="entry name" value="Ubiquitin-like_domsf"/>
</dbReference>
<comment type="caution">
    <text evidence="3">The sequence shown here is derived from an EMBL/GenBank/DDBJ whole genome shotgun (WGS) entry which is preliminary data.</text>
</comment>
<sequence>MAESKTTCSVYLESCTDSTTLSYNHVFGSDCHKRHEENNSEEGSFEGVKGDKKEVSDQLEISKEVFPKCDVCEPEIAATCRCLECEENYCQDCSVMHTKMKFFRDHTLCQLGVLDQQDNVSLSRREICPKHIGEEIKIVCKTCKNIPLCILCKISEHDSHKSRLMTKEQIQICTRECEALGGAINKSEEEEVAMVTKQEQNLIHFLEDQDIKIKQEAQKSIRKSKRTFNMKKLSVQRKVFTPTGISMQKLELRMGDTASDIVKERKMNIFVRSCGKEKSLRLLETEPRESIGQLKKKLTEKESLLPWTVLVLKLGGSELYDYSSVQASGFSNFSIIECSSRKQISTGTLPTGIGMATTPTGVRLGATATGIGATPNLFGLGATTERISMFAPTPYVRPNTAAMSTDTIYNEKKKRRRRRKRYSEQEYFDY</sequence>
<dbReference type="InterPro" id="IPR000626">
    <property type="entry name" value="Ubiquitin-like_dom"/>
</dbReference>
<dbReference type="InterPro" id="IPR000315">
    <property type="entry name" value="Znf_B-box"/>
</dbReference>
<dbReference type="PANTHER" id="PTHR25462:SF296">
    <property type="entry name" value="MEIOTIC P26, ISOFORM F"/>
    <property type="match status" value="1"/>
</dbReference>
<dbReference type="InterPro" id="IPR047153">
    <property type="entry name" value="TRIM45/56/19-like"/>
</dbReference>
<dbReference type="SUPFAM" id="SSF54236">
    <property type="entry name" value="Ubiquitin-like"/>
    <property type="match status" value="1"/>
</dbReference>
<dbReference type="SMART" id="SM00336">
    <property type="entry name" value="BBOX"/>
    <property type="match status" value="2"/>
</dbReference>
<organism evidence="3 4">
    <name type="scientific">Sinanodonta woodiana</name>
    <name type="common">Chinese pond mussel</name>
    <name type="synonym">Anodonta woodiana</name>
    <dbReference type="NCBI Taxonomy" id="1069815"/>
    <lineage>
        <taxon>Eukaryota</taxon>
        <taxon>Metazoa</taxon>
        <taxon>Spiralia</taxon>
        <taxon>Lophotrochozoa</taxon>
        <taxon>Mollusca</taxon>
        <taxon>Bivalvia</taxon>
        <taxon>Autobranchia</taxon>
        <taxon>Heteroconchia</taxon>
        <taxon>Palaeoheterodonta</taxon>
        <taxon>Unionida</taxon>
        <taxon>Unionoidea</taxon>
        <taxon>Unionidae</taxon>
        <taxon>Unioninae</taxon>
        <taxon>Sinanodonta</taxon>
    </lineage>
</organism>
<proteinExistence type="predicted"/>
<dbReference type="Gene3D" id="3.30.160.60">
    <property type="entry name" value="Classic Zinc Finger"/>
    <property type="match status" value="1"/>
</dbReference>
<name>A0ABD3UES1_SINWO</name>
<dbReference type="PROSITE" id="PS50053">
    <property type="entry name" value="UBIQUITIN_2"/>
    <property type="match status" value="1"/>
</dbReference>
<reference evidence="3 4" key="1">
    <citation type="submission" date="2024-11" db="EMBL/GenBank/DDBJ databases">
        <title>Chromosome-level genome assembly of the freshwater bivalve Anodonta woodiana.</title>
        <authorList>
            <person name="Chen X."/>
        </authorList>
    </citation>
    <scope>NUCLEOTIDE SEQUENCE [LARGE SCALE GENOMIC DNA]</scope>
    <source>
        <strain evidence="3">MN2024</strain>
        <tissue evidence="3">Gills</tissue>
    </source>
</reference>
<feature type="compositionally biased region" description="Basic residues" evidence="1">
    <location>
        <begin position="412"/>
        <end position="421"/>
    </location>
</feature>